<dbReference type="Proteomes" id="UP000033695">
    <property type="component" value="Unassembled WGS sequence"/>
</dbReference>
<dbReference type="InterPro" id="IPR008252">
    <property type="entry name" value="Pept_S15_Xpro"/>
</dbReference>
<dbReference type="HOGENOM" id="CLU_011800_0_0_9"/>
<keyword evidence="14" id="KW-1185">Reference proteome</keyword>
<evidence type="ECO:0000256" key="3">
    <source>
        <dbReference type="ARBA" id="ARBA00010819"/>
    </source>
</evidence>
<keyword evidence="9" id="KW-0963">Cytoplasm</keyword>
<evidence type="ECO:0000259" key="11">
    <source>
        <dbReference type="SMART" id="SM00939"/>
    </source>
</evidence>
<dbReference type="GO" id="GO:0008239">
    <property type="term" value="F:dipeptidyl-peptidase activity"/>
    <property type="evidence" value="ECO:0007669"/>
    <property type="project" value="UniProtKB-UniRule"/>
</dbReference>
<keyword evidence="6 9" id="KW-0645">Protease</keyword>
<evidence type="ECO:0000256" key="7">
    <source>
        <dbReference type="ARBA" id="ARBA00022801"/>
    </source>
</evidence>
<sequence length="804" mass="91417">MKLNQFAIQPTSFQQEFTELQRINFIQADFLNQKPAPALQWLLQKSFPELTTSQDQLHQLSTLMATSKQNALGYLQQGQVTATAFYNIFWQLLGFEAGQDFSLDDPLALGSQVHYPIFSQSNLDTKDLIHGWYQLLITHTVHGQTFLDELANRGYFQKMIQDPHTPRPLIFNGKAQPVYDTSKLIHEVVYVESSLDSDHDGQRDLLKTEIIRPQESNQQPVPALYTASPYNQGTNDKDGEALTHNVNVLLQAKSPSPNTVHSAPVKEAQIPQPRSIKGNSPKASASMGNYFSYSLNDYFLARGFAVVYAAGIGTKDSQGFRTCGDNQETASTTAIIEWLAGQRTAFSDQTQQLSITASWCNHQIAMTGRSYLGTLAIAAATTGVAGLKTIIAEAAISSWYDYYRENGLVVAPQGFPGEDADVLAMETFSRKKQAGDYHKIASTWQQHLQKIAQDQDRSTGNYNDFWEQRNYRHHLQKIKADIFLVHGLNDWNVKPKNAYKFWQALQKLPVISKLILHQGPHIYINNFRSLDFTDIINLWLTHELYDIDNQAQKILPKVIIQDNATAETWKTQNTWGDAHNQSQVFYFNENSLQKKPAPQDLAPQSYCDYLPADKFNYYTKNLNQWQQDLTQSNSDLATTRLLFKAAPQQKPLIIDGRPKVKLRIASDHPYGLLSCRLIDYGFFRRLEKLPQVLENQAFDLSWHYQKENLREYQLATDPTSFQLISLAHLNFQNRTGLTQVTTVVPGKFYDLTLLLQPTHYQLLPGHQLGLIIYATDMEMTIRGNQNISYQLDCAHSKFLVPLMS</sequence>
<dbReference type="InterPro" id="IPR015251">
    <property type="entry name" value="PepX_N_dom"/>
</dbReference>
<dbReference type="InterPro" id="IPR005674">
    <property type="entry name" value="CocE/Ser_esterase"/>
</dbReference>
<feature type="active site" description="Charge relay system" evidence="9">
    <location>
        <position position="370"/>
    </location>
</feature>
<evidence type="ECO:0000313" key="13">
    <source>
        <dbReference type="EMBL" id="KJY48693.1"/>
    </source>
</evidence>
<gene>
    <name evidence="9 13" type="primary">pepX</name>
    <name evidence="13" type="ORF">JG29_11000</name>
</gene>
<dbReference type="RefSeq" id="WP_045922957.1">
    <property type="nucleotide sequence ID" value="NZ_JBHTHW010000008.1"/>
</dbReference>
<organism evidence="13 14">
    <name type="scientific">Bombilactobacillus mellis</name>
    <dbReference type="NCBI Taxonomy" id="1218508"/>
    <lineage>
        <taxon>Bacteria</taxon>
        <taxon>Bacillati</taxon>
        <taxon>Bacillota</taxon>
        <taxon>Bacilli</taxon>
        <taxon>Lactobacillales</taxon>
        <taxon>Lactobacillaceae</taxon>
        <taxon>Bombilactobacillus</taxon>
    </lineage>
</organism>
<dbReference type="EMBL" id="JXBZ01000008">
    <property type="protein sequence ID" value="KJY48693.1"/>
    <property type="molecule type" value="Genomic_DNA"/>
</dbReference>
<dbReference type="PATRIC" id="fig|1218508.4.peg.1086"/>
<dbReference type="GO" id="GO:0006508">
    <property type="term" value="P:proteolysis"/>
    <property type="evidence" value="ECO:0007669"/>
    <property type="project" value="UniProtKB-KW"/>
</dbReference>
<evidence type="ECO:0000256" key="2">
    <source>
        <dbReference type="ARBA" id="ARBA00003997"/>
    </source>
</evidence>
<dbReference type="OrthoDB" id="319764at2"/>
<evidence type="ECO:0000256" key="8">
    <source>
        <dbReference type="ARBA" id="ARBA00022825"/>
    </source>
</evidence>
<dbReference type="HAMAP" id="MF_00698">
    <property type="entry name" value="Aminopeptidase_S15"/>
    <property type="match status" value="1"/>
</dbReference>
<feature type="active site" description="Charge relay system" evidence="9">
    <location>
        <position position="521"/>
    </location>
</feature>
<dbReference type="SUPFAM" id="SSF53474">
    <property type="entry name" value="alpha/beta-Hydrolases"/>
    <property type="match status" value="1"/>
</dbReference>
<dbReference type="GO" id="GO:0005737">
    <property type="term" value="C:cytoplasm"/>
    <property type="evidence" value="ECO:0007669"/>
    <property type="project" value="UniProtKB-SubCell"/>
</dbReference>
<dbReference type="Gene3D" id="3.40.50.1820">
    <property type="entry name" value="alpha/beta hydrolase"/>
    <property type="match status" value="1"/>
</dbReference>
<dbReference type="InterPro" id="IPR036313">
    <property type="entry name" value="PepX_N_dom_sf"/>
</dbReference>
<dbReference type="InterPro" id="IPR008979">
    <property type="entry name" value="Galactose-bd-like_sf"/>
</dbReference>
<evidence type="ECO:0000256" key="10">
    <source>
        <dbReference type="SAM" id="MobiDB-lite"/>
    </source>
</evidence>
<dbReference type="NCBIfam" id="TIGR00976">
    <property type="entry name" value="CocE_NonD"/>
    <property type="match status" value="1"/>
</dbReference>
<keyword evidence="8 9" id="KW-0720">Serine protease</keyword>
<dbReference type="Pfam" id="PF09168">
    <property type="entry name" value="PepX_N"/>
    <property type="match status" value="1"/>
</dbReference>
<dbReference type="GO" id="GO:0008236">
    <property type="term" value="F:serine-type peptidase activity"/>
    <property type="evidence" value="ECO:0007669"/>
    <property type="project" value="UniProtKB-KW"/>
</dbReference>
<dbReference type="Gene3D" id="2.60.120.260">
    <property type="entry name" value="Galactose-binding domain-like"/>
    <property type="match status" value="1"/>
</dbReference>
<dbReference type="SUPFAM" id="SSF81761">
    <property type="entry name" value="X-Prolyl dipeptidyl aminopeptidase PepX, N-terminal domain"/>
    <property type="match status" value="1"/>
</dbReference>
<evidence type="ECO:0000256" key="1">
    <source>
        <dbReference type="ARBA" id="ARBA00000123"/>
    </source>
</evidence>
<dbReference type="InterPro" id="IPR029058">
    <property type="entry name" value="AB_hydrolase_fold"/>
</dbReference>
<dbReference type="AlphaFoldDB" id="A0A0F4KRL8"/>
<comment type="subunit">
    <text evidence="4 9">Homodimer.</text>
</comment>
<feature type="region of interest" description="Disordered" evidence="10">
    <location>
        <begin position="254"/>
        <end position="283"/>
    </location>
</feature>
<reference evidence="13 14" key="1">
    <citation type="submission" date="2014-12" db="EMBL/GenBank/DDBJ databases">
        <title>Comparative genomics of the lactic acid bacteria isolated from the honey bee gut.</title>
        <authorList>
            <person name="Ellegaard K.M."/>
            <person name="Tamarit D."/>
            <person name="Javelind E."/>
            <person name="Olofsson T."/>
            <person name="Andersson S.G."/>
            <person name="Vasquez A."/>
        </authorList>
    </citation>
    <scope>NUCLEOTIDE SEQUENCE [LARGE SCALE GENOMIC DNA]</scope>
    <source>
        <strain evidence="13 14">Hon2</strain>
    </source>
</reference>
<evidence type="ECO:0000256" key="9">
    <source>
        <dbReference type="HAMAP-Rule" id="MF_00698"/>
    </source>
</evidence>
<name>A0A0F4KRL8_9LACO</name>
<dbReference type="InterPro" id="IPR000383">
    <property type="entry name" value="Xaa-Pro-like_dom"/>
</dbReference>
<comment type="caution">
    <text evidence="13">The sequence shown here is derived from an EMBL/GenBank/DDBJ whole genome shotgun (WGS) entry which is preliminary data.</text>
</comment>
<dbReference type="Gene3D" id="1.10.246.70">
    <property type="match status" value="1"/>
</dbReference>
<dbReference type="InterPro" id="IPR013736">
    <property type="entry name" value="Xaa-Pro_dipept_C"/>
</dbReference>
<dbReference type="EC" id="3.4.14.11" evidence="9"/>
<evidence type="ECO:0000256" key="4">
    <source>
        <dbReference type="ARBA" id="ARBA00011738"/>
    </source>
</evidence>
<evidence type="ECO:0000259" key="12">
    <source>
        <dbReference type="SMART" id="SM00940"/>
    </source>
</evidence>
<dbReference type="SMART" id="SM00940">
    <property type="entry name" value="PepX_N"/>
    <property type="match status" value="1"/>
</dbReference>
<feature type="domain" description="Xaa-Pro dipeptidyl-peptidase C-terminal" evidence="11">
    <location>
        <begin position="537"/>
        <end position="799"/>
    </location>
</feature>
<dbReference type="NCBIfam" id="NF003781">
    <property type="entry name" value="PRK05371.1-2"/>
    <property type="match status" value="1"/>
</dbReference>
<proteinExistence type="inferred from homology"/>
<comment type="subcellular location">
    <subcellularLocation>
        <location evidence="9">Cytoplasm</location>
    </subcellularLocation>
</comment>
<protein>
    <recommendedName>
        <fullName evidence="9">Xaa-Pro dipeptidyl-peptidase</fullName>
        <ecNumber evidence="9">3.4.14.11</ecNumber>
    </recommendedName>
    <alternativeName>
        <fullName evidence="9">X-Pro dipeptidyl-peptidase</fullName>
    </alternativeName>
    <alternativeName>
        <fullName evidence="9">X-prolyl-dipeptidyl aminopeptidase</fullName>
        <shortName evidence="9">X-PDAP</shortName>
    </alternativeName>
</protein>
<dbReference type="SMART" id="SM00939">
    <property type="entry name" value="PepX_C"/>
    <property type="match status" value="1"/>
</dbReference>
<dbReference type="STRING" id="1218508.JG29_11000"/>
<keyword evidence="7 9" id="KW-0378">Hydrolase</keyword>
<feature type="domain" description="X-Prolyl dipeptidyl aminopeptidase PepX N-terminal" evidence="12">
    <location>
        <begin position="1"/>
        <end position="155"/>
    </location>
</feature>
<evidence type="ECO:0000256" key="6">
    <source>
        <dbReference type="ARBA" id="ARBA00022670"/>
    </source>
</evidence>
<dbReference type="Pfam" id="PF02129">
    <property type="entry name" value="Peptidase_S15"/>
    <property type="match status" value="1"/>
</dbReference>
<dbReference type="SUPFAM" id="SSF49785">
    <property type="entry name" value="Galactose-binding domain-like"/>
    <property type="match status" value="1"/>
</dbReference>
<dbReference type="GO" id="GO:0004177">
    <property type="term" value="F:aminopeptidase activity"/>
    <property type="evidence" value="ECO:0007669"/>
    <property type="project" value="UniProtKB-KW"/>
</dbReference>
<comment type="function">
    <text evidence="2 9">Removes N-terminal dipeptides sequentially from polypeptides having unsubstituted N-termini provided that the penultimate residue is proline.</text>
</comment>
<accession>A0A0F4KRL8</accession>
<keyword evidence="5 9" id="KW-0031">Aminopeptidase</keyword>
<dbReference type="PRINTS" id="PR00923">
    <property type="entry name" value="LACTOPTASE"/>
</dbReference>
<dbReference type="Pfam" id="PF08530">
    <property type="entry name" value="PepX_C"/>
    <property type="match status" value="1"/>
</dbReference>
<comment type="similarity">
    <text evidence="3 9">Belongs to the peptidase S15 family.</text>
</comment>
<evidence type="ECO:0000313" key="14">
    <source>
        <dbReference type="Proteomes" id="UP000033695"/>
    </source>
</evidence>
<feature type="active site" description="Charge relay system" evidence="9">
    <location>
        <position position="490"/>
    </location>
</feature>
<evidence type="ECO:0000256" key="5">
    <source>
        <dbReference type="ARBA" id="ARBA00022438"/>
    </source>
</evidence>
<comment type="catalytic activity">
    <reaction evidence="1 9">
        <text>Hydrolyzes Xaa-Pro-|- bonds to release unblocked, N-terminal dipeptides from substrates including Ala-Pro-|-p-nitroanilide and (sequentially) Tyr-Pro-|-Phe-Pro-|-Gly-Pro-|-Ile.</text>
        <dbReference type="EC" id="3.4.14.11"/>
    </reaction>
</comment>